<dbReference type="Proteomes" id="UP001370490">
    <property type="component" value="Unassembled WGS sequence"/>
</dbReference>
<evidence type="ECO:0000313" key="2">
    <source>
        <dbReference type="EMBL" id="KAK6926749.1"/>
    </source>
</evidence>
<evidence type="ECO:0000256" key="1">
    <source>
        <dbReference type="SAM" id="MobiDB-lite"/>
    </source>
</evidence>
<protein>
    <recommendedName>
        <fullName evidence="4">Myb-like domain-containing protein</fullName>
    </recommendedName>
</protein>
<reference evidence="2 3" key="1">
    <citation type="submission" date="2023-12" db="EMBL/GenBank/DDBJ databases">
        <title>A high-quality genome assembly for Dillenia turbinata (Dilleniales).</title>
        <authorList>
            <person name="Chanderbali A."/>
        </authorList>
    </citation>
    <scope>NUCLEOTIDE SEQUENCE [LARGE SCALE GENOMIC DNA]</scope>
    <source>
        <strain evidence="2">LSX21</strain>
        <tissue evidence="2">Leaf</tissue>
    </source>
</reference>
<sequence>MRAMLIHLEENMIIFTPFCKVQCSLFGGIGEVNDEHVGLTTFGFGDMKGRCKPMTMIDTSREVQVMPNEKLNMYAYSYVQVDDGGAYIHASEDEVIGVQHLLEEPKCNKDLVDGILDALDSNLARQQKAVLEFPGGRSQGSDVLHETTNVASICEDYLLDAELSDKVSDLGYSVSQESCLRNLGSETQPNFCGRDVSREISWLSTADVPNLKFACDQNGVFLDKMSSHELREAFRNMFGRETAVTDEKWLKRRISFGLQNFVESKNGLKPMECSYSSKETEGELVAYSNEFSGRASTNFASMDTTSTLLGDQDGHLGEFSGLDSLNEFSSEISKDGFDTLDSGRKGEILTEKRSRRPTRRYIEESLVQYTKFPGRKGQVSRSRLGEKLPRGRPRKQHYPKGIGAAPARKKPFEGSCIQVPFGDPIRKGHPKKHATFMEDDSEDLKESSDEDTDTEDFQADLHNDMSEDDCVTKVTCEKGRSRRKHHRLWTLSRGPEVDRRWTDIKRMLFATSAHRTSVDLKDKWRNLLRACCAQLPSKREVEQGRKHASRPMPQSVQKRVRELSIIYPYPRERKSKVSCNIPVKGY</sequence>
<name>A0AAN8V8A5_9MAGN</name>
<accession>A0AAN8V8A5</accession>
<dbReference type="AlphaFoldDB" id="A0AAN8V8A5"/>
<dbReference type="InterPro" id="IPR009057">
    <property type="entry name" value="Homeodomain-like_sf"/>
</dbReference>
<feature type="compositionally biased region" description="Acidic residues" evidence="1">
    <location>
        <begin position="437"/>
        <end position="454"/>
    </location>
</feature>
<dbReference type="PANTHER" id="PTHR47122:SF8">
    <property type="entry name" value="MYB-LIKE DOMAIN-CONTAINING PROTEIN"/>
    <property type="match status" value="1"/>
</dbReference>
<proteinExistence type="predicted"/>
<feature type="region of interest" description="Disordered" evidence="1">
    <location>
        <begin position="420"/>
        <end position="454"/>
    </location>
</feature>
<dbReference type="Gene3D" id="1.10.246.220">
    <property type="match status" value="1"/>
</dbReference>
<dbReference type="EMBL" id="JBAMMX010000015">
    <property type="protein sequence ID" value="KAK6926749.1"/>
    <property type="molecule type" value="Genomic_DNA"/>
</dbReference>
<dbReference type="CDD" id="cd11660">
    <property type="entry name" value="SANT_TRF"/>
    <property type="match status" value="1"/>
</dbReference>
<comment type="caution">
    <text evidence="2">The sequence shown here is derived from an EMBL/GenBank/DDBJ whole genome shotgun (WGS) entry which is preliminary data.</text>
</comment>
<dbReference type="SUPFAM" id="SSF46689">
    <property type="entry name" value="Homeodomain-like"/>
    <property type="match status" value="1"/>
</dbReference>
<feature type="region of interest" description="Disordered" evidence="1">
    <location>
        <begin position="374"/>
        <end position="408"/>
    </location>
</feature>
<evidence type="ECO:0000313" key="3">
    <source>
        <dbReference type="Proteomes" id="UP001370490"/>
    </source>
</evidence>
<dbReference type="PANTHER" id="PTHR47122">
    <property type="entry name" value="MYB-LIKE DNA-BINDING DOMAIN CONTAINING PROTEIN, EXPRESSED"/>
    <property type="match status" value="1"/>
</dbReference>
<keyword evidence="3" id="KW-1185">Reference proteome</keyword>
<organism evidence="2 3">
    <name type="scientific">Dillenia turbinata</name>
    <dbReference type="NCBI Taxonomy" id="194707"/>
    <lineage>
        <taxon>Eukaryota</taxon>
        <taxon>Viridiplantae</taxon>
        <taxon>Streptophyta</taxon>
        <taxon>Embryophyta</taxon>
        <taxon>Tracheophyta</taxon>
        <taxon>Spermatophyta</taxon>
        <taxon>Magnoliopsida</taxon>
        <taxon>eudicotyledons</taxon>
        <taxon>Gunneridae</taxon>
        <taxon>Pentapetalae</taxon>
        <taxon>Dilleniales</taxon>
        <taxon>Dilleniaceae</taxon>
        <taxon>Dillenia</taxon>
    </lineage>
</organism>
<gene>
    <name evidence="2" type="ORF">RJ641_008468</name>
</gene>
<evidence type="ECO:0008006" key="4">
    <source>
        <dbReference type="Google" id="ProtNLM"/>
    </source>
</evidence>